<evidence type="ECO:0000313" key="2">
    <source>
        <dbReference type="EMBL" id="ABN52823.1"/>
    </source>
</evidence>
<reference evidence="2 3" key="2">
    <citation type="journal article" date="2013" name="Biotechnol. Biofuels">
        <title>Global transcriptome analysis of Clostridium thermocellum ATCC 27405 during growth on dilute acid pretreated Populus and switchgrass.</title>
        <authorList>
            <person name="Wilson C.M."/>
            <person name="Rodriguez M.Jr."/>
            <person name="Johnson C.M."/>
            <person name="Martin S.L."/>
            <person name="Chu T.M."/>
            <person name="Wolfinger R.D."/>
            <person name="Hauser L.J."/>
            <person name="Land M.L."/>
            <person name="Klingeman D.M."/>
            <person name="Syed M.H."/>
            <person name="Ragauskas A.J."/>
            <person name="Tschaplinski T.J."/>
            <person name="Mielenz J.R."/>
            <person name="Brown S.D."/>
        </authorList>
    </citation>
    <scope>NUCLEOTIDE SEQUENCE [LARGE SCALE GENOMIC DNA]</scope>
    <source>
        <strain evidence="3">ATCC 27405 / DSM 1237 / JCM 9322 / NBRC 103400 / NCIMB 10682 / NRRL B-4536 / VPI 7372</strain>
    </source>
</reference>
<gene>
    <name evidence="2" type="ordered locus">Cthe_1597</name>
</gene>
<dbReference type="Pfam" id="PF12724">
    <property type="entry name" value="Flavodoxin_5"/>
    <property type="match status" value="1"/>
</dbReference>
<dbReference type="Gene3D" id="3.40.50.360">
    <property type="match status" value="1"/>
</dbReference>
<organism evidence="2 3">
    <name type="scientific">Acetivibrio thermocellus (strain ATCC 27405 / DSM 1237 / JCM 9322 / NBRC 103400 / NCIMB 10682 / NRRL B-4536 / VPI 7372)</name>
    <name type="common">Clostridium thermocellum</name>
    <dbReference type="NCBI Taxonomy" id="203119"/>
    <lineage>
        <taxon>Bacteria</taxon>
        <taxon>Bacillati</taxon>
        <taxon>Bacillota</taxon>
        <taxon>Clostridia</taxon>
        <taxon>Eubacteriales</taxon>
        <taxon>Oscillospiraceae</taxon>
        <taxon>Acetivibrio</taxon>
    </lineage>
</organism>
<dbReference type="PANTHER" id="PTHR38030">
    <property type="entry name" value="PROTOPORPHYRINOGEN IX DEHYDROGENASE [MENAQUINONE]"/>
    <property type="match status" value="1"/>
</dbReference>
<dbReference type="SMR" id="A3DFU4"/>
<dbReference type="InterPro" id="IPR029039">
    <property type="entry name" value="Flavoprotein-like_sf"/>
</dbReference>
<dbReference type="GeneID" id="35804189"/>
<dbReference type="HOGENOM" id="CLU_105338_0_0_9"/>
<dbReference type="GO" id="GO:0010181">
    <property type="term" value="F:FMN binding"/>
    <property type="evidence" value="ECO:0007669"/>
    <property type="project" value="TreeGrafter"/>
</dbReference>
<dbReference type="InterPro" id="IPR026816">
    <property type="entry name" value="Flavodoxin_dom"/>
</dbReference>
<dbReference type="SUPFAM" id="SSF52218">
    <property type="entry name" value="Flavoproteins"/>
    <property type="match status" value="1"/>
</dbReference>
<protein>
    <recommendedName>
        <fullName evidence="1">Flavodoxin domain-containing protein</fullName>
    </recommendedName>
</protein>
<dbReference type="Proteomes" id="UP000002145">
    <property type="component" value="Chromosome"/>
</dbReference>
<keyword evidence="3" id="KW-1185">Reference proteome</keyword>
<dbReference type="GO" id="GO:0070819">
    <property type="term" value="F:menaquinone-dependent protoporphyrinogen oxidase activity"/>
    <property type="evidence" value="ECO:0007669"/>
    <property type="project" value="TreeGrafter"/>
</dbReference>
<dbReference type="eggNOG" id="COG0716">
    <property type="taxonomic scope" value="Bacteria"/>
</dbReference>
<dbReference type="STRING" id="203119.Cthe_1597"/>
<accession>A3DFU4</accession>
<sequence length="147" mass="16525">MKTAIVYYSQHHGNTKKLLDAIAIVDDVTLIDVTKHTAYDLNEFNLIGFASGIYFQKFSKKVLDFAKNNLPFNKKVFFIYTCGIKFPSYTVAIRAVVKEKNADIVGEYGCPGFDTFGPFKIVGGIRKGRPNENDIAKAVQFFRGILK</sequence>
<dbReference type="PANTHER" id="PTHR38030:SF2">
    <property type="entry name" value="PROTOPORPHYRINOGEN IX DEHYDROGENASE [QUINONE]"/>
    <property type="match status" value="1"/>
</dbReference>
<dbReference type="EMBL" id="CP000568">
    <property type="protein sequence ID" value="ABN52823.1"/>
    <property type="molecule type" value="Genomic_DNA"/>
</dbReference>
<evidence type="ECO:0000259" key="1">
    <source>
        <dbReference type="Pfam" id="PF12724"/>
    </source>
</evidence>
<name>A3DFU4_ACET2</name>
<reference evidence="3" key="1">
    <citation type="submission" date="2007-02" db="EMBL/GenBank/DDBJ databases">
        <title>Complete sequence of Clostridium thermocellum ATCC 27405.</title>
        <authorList>
            <consortium name="US DOE Joint Genome Institute"/>
            <person name="Copeland A."/>
            <person name="Lucas S."/>
            <person name="Lapidus A."/>
            <person name="Barry K."/>
            <person name="Detter J.C."/>
            <person name="Glavina del Rio T."/>
            <person name="Hammon N."/>
            <person name="Israni S."/>
            <person name="Dalin E."/>
            <person name="Tice H."/>
            <person name="Pitluck S."/>
            <person name="Chertkov O."/>
            <person name="Brettin T."/>
            <person name="Bruce D."/>
            <person name="Han C."/>
            <person name="Tapia R."/>
            <person name="Gilna P."/>
            <person name="Schmutz J."/>
            <person name="Larimer F."/>
            <person name="Land M."/>
            <person name="Hauser L."/>
            <person name="Kyrpides N."/>
            <person name="Mikhailova N."/>
            <person name="Wu J.H.D."/>
            <person name="Newcomb M."/>
            <person name="Richardson P."/>
        </authorList>
    </citation>
    <scope>NUCLEOTIDE SEQUENCE [LARGE SCALE GENOMIC DNA]</scope>
    <source>
        <strain evidence="3">ATCC 27405 / DSM 1237 / JCM 9322 / NBRC 103400 / NCIMB 10682 / NRRL B-4536 / VPI 7372</strain>
    </source>
</reference>
<dbReference type="RefSeq" id="WP_004463960.1">
    <property type="nucleotide sequence ID" value="NC_009012.1"/>
</dbReference>
<dbReference type="GO" id="GO:0006783">
    <property type="term" value="P:heme biosynthetic process"/>
    <property type="evidence" value="ECO:0007669"/>
    <property type="project" value="TreeGrafter"/>
</dbReference>
<evidence type="ECO:0000313" key="3">
    <source>
        <dbReference type="Proteomes" id="UP000002145"/>
    </source>
</evidence>
<dbReference type="InterPro" id="IPR052200">
    <property type="entry name" value="Protoporphyrinogen_IX_DH"/>
</dbReference>
<proteinExistence type="predicted"/>
<dbReference type="KEGG" id="cth:Cthe_1597"/>
<dbReference type="AlphaFoldDB" id="A3DFU4"/>
<feature type="domain" description="Flavodoxin" evidence="1">
    <location>
        <begin position="5"/>
        <end position="77"/>
    </location>
</feature>
<dbReference type="OrthoDB" id="4564047at2"/>